<dbReference type="GO" id="GO:0032259">
    <property type="term" value="P:methylation"/>
    <property type="evidence" value="ECO:0007669"/>
    <property type="project" value="UniProtKB-KW"/>
</dbReference>
<dbReference type="EMBL" id="QGHB01000006">
    <property type="protein sequence ID" value="PWK85568.1"/>
    <property type="molecule type" value="Genomic_DNA"/>
</dbReference>
<dbReference type="SUPFAM" id="SSF53335">
    <property type="entry name" value="S-adenosyl-L-methionine-dependent methyltransferases"/>
    <property type="match status" value="1"/>
</dbReference>
<name>A0A316I021_9PSEU</name>
<dbReference type="Pfam" id="PF13489">
    <property type="entry name" value="Methyltransf_23"/>
    <property type="match status" value="1"/>
</dbReference>
<dbReference type="RefSeq" id="WP_109638170.1">
    <property type="nucleotide sequence ID" value="NZ_QGHB01000006.1"/>
</dbReference>
<dbReference type="AlphaFoldDB" id="A0A316I021"/>
<gene>
    <name evidence="1" type="ORF">C8D88_106196</name>
</gene>
<proteinExistence type="predicted"/>
<evidence type="ECO:0000313" key="2">
    <source>
        <dbReference type="Proteomes" id="UP000246005"/>
    </source>
</evidence>
<keyword evidence="1" id="KW-0489">Methyltransferase</keyword>
<reference evidence="1 2" key="1">
    <citation type="submission" date="2018-05" db="EMBL/GenBank/DDBJ databases">
        <title>Genomic Encyclopedia of Type Strains, Phase IV (KMG-IV): sequencing the most valuable type-strain genomes for metagenomic binning, comparative biology and taxonomic classification.</title>
        <authorList>
            <person name="Goeker M."/>
        </authorList>
    </citation>
    <scope>NUCLEOTIDE SEQUENCE [LARGE SCALE GENOMIC DNA]</scope>
    <source>
        <strain evidence="1 2">DSM 45480</strain>
    </source>
</reference>
<sequence>MAYPRVSGRSPATSDRLGSISLAAMAAALELEPGAVRSIGDTVRALRVAGRHEWLVRRWLRALSAHAVVELDGDVYRVLGEAPAADPDELVLLHARLRIPAEVARLHRRALVYLPELLSDELTAAHLLAPDSTVLGALAGEGLSSLSGELDEACAEYVRRAARARQDLVRVVELGCGAGRLTAAVLRESPGLIDHYRFTDIGAQPLRAEGLDINEDFAAQGFADGTADMVVAGHTLHHAVNIGRALCRIRDLLVPDGELVLITPVEDDPMALTSTHFLHSPAPGGEVVRGGTIFPGAHMWRTALRAAGFTPLEEMSVGVSSWARLHLFHAAREAM</sequence>
<dbReference type="Gene3D" id="3.40.50.150">
    <property type="entry name" value="Vaccinia Virus protein VP39"/>
    <property type="match status" value="1"/>
</dbReference>
<organism evidence="1 2">
    <name type="scientific">Lentzea atacamensis</name>
    <dbReference type="NCBI Taxonomy" id="531938"/>
    <lineage>
        <taxon>Bacteria</taxon>
        <taxon>Bacillati</taxon>
        <taxon>Actinomycetota</taxon>
        <taxon>Actinomycetes</taxon>
        <taxon>Pseudonocardiales</taxon>
        <taxon>Pseudonocardiaceae</taxon>
        <taxon>Lentzea</taxon>
    </lineage>
</organism>
<dbReference type="CDD" id="cd02440">
    <property type="entry name" value="AdoMet_MTases"/>
    <property type="match status" value="1"/>
</dbReference>
<comment type="caution">
    <text evidence="1">The sequence shown here is derived from an EMBL/GenBank/DDBJ whole genome shotgun (WGS) entry which is preliminary data.</text>
</comment>
<protein>
    <submittedName>
        <fullName evidence="1">Methyltransferase family protein</fullName>
    </submittedName>
</protein>
<keyword evidence="1" id="KW-0808">Transferase</keyword>
<dbReference type="InterPro" id="IPR029063">
    <property type="entry name" value="SAM-dependent_MTases_sf"/>
</dbReference>
<dbReference type="GO" id="GO:0008168">
    <property type="term" value="F:methyltransferase activity"/>
    <property type="evidence" value="ECO:0007669"/>
    <property type="project" value="UniProtKB-KW"/>
</dbReference>
<dbReference type="Proteomes" id="UP000246005">
    <property type="component" value="Unassembled WGS sequence"/>
</dbReference>
<evidence type="ECO:0000313" key="1">
    <source>
        <dbReference type="EMBL" id="PWK85568.1"/>
    </source>
</evidence>
<accession>A0A316I021</accession>